<dbReference type="Proteomes" id="UP000484988">
    <property type="component" value="Unassembled WGS sequence"/>
</dbReference>
<feature type="compositionally biased region" description="Polar residues" evidence="1">
    <location>
        <begin position="156"/>
        <end position="167"/>
    </location>
</feature>
<keyword evidence="3" id="KW-1185">Reference proteome</keyword>
<comment type="caution">
    <text evidence="2">The sequence shown here is derived from an EMBL/GenBank/DDBJ whole genome shotgun (WGS) entry which is preliminary data.</text>
</comment>
<dbReference type="EMBL" id="BLLG01000004">
    <property type="protein sequence ID" value="GFH35803.1"/>
    <property type="molecule type" value="Genomic_DNA"/>
</dbReference>
<evidence type="ECO:0008006" key="4">
    <source>
        <dbReference type="Google" id="ProtNLM"/>
    </source>
</evidence>
<proteinExistence type="predicted"/>
<evidence type="ECO:0000256" key="1">
    <source>
        <dbReference type="SAM" id="MobiDB-lite"/>
    </source>
</evidence>
<feature type="compositionally biased region" description="Low complexity" evidence="1">
    <location>
        <begin position="113"/>
        <end position="133"/>
    </location>
</feature>
<evidence type="ECO:0000313" key="3">
    <source>
        <dbReference type="Proteomes" id="UP000484988"/>
    </source>
</evidence>
<accession>A0A6A0ATW7</accession>
<evidence type="ECO:0000313" key="2">
    <source>
        <dbReference type="EMBL" id="GFH35803.1"/>
    </source>
</evidence>
<organism evidence="2 3">
    <name type="scientific">Streptomyces pacificus</name>
    <dbReference type="NCBI Taxonomy" id="2705029"/>
    <lineage>
        <taxon>Bacteria</taxon>
        <taxon>Bacillati</taxon>
        <taxon>Actinomycetota</taxon>
        <taxon>Actinomycetes</taxon>
        <taxon>Kitasatosporales</taxon>
        <taxon>Streptomycetaceae</taxon>
        <taxon>Streptomyces</taxon>
    </lineage>
</organism>
<name>A0A6A0ATW7_9ACTN</name>
<feature type="region of interest" description="Disordered" evidence="1">
    <location>
        <begin position="98"/>
        <end position="167"/>
    </location>
</feature>
<dbReference type="AlphaFoldDB" id="A0A6A0ATW7"/>
<sequence>MAAEAERGEGDQAGGVLEAEGIPELIEALPGRFREHHGFLARLHLDQYDQFTQAIGQLNERIEEVMSPFRPVLDLLDTIPGINQAVAEVIVAETGGGMSRFASDSTSPPGPESAPATAPRPAGPRAPRSAPATLVSKVPWASPPSAPYAPRTPTSRPATNGSPRGAA</sequence>
<reference evidence="2 3" key="1">
    <citation type="submission" date="2020-02" db="EMBL/GenBank/DDBJ databases">
        <title>Whole Genome Shotgun Sequence of Streptomyces sp. strain CWH03.</title>
        <authorList>
            <person name="Dohra H."/>
            <person name="Kodani S."/>
            <person name="Yamamura H."/>
        </authorList>
    </citation>
    <scope>NUCLEOTIDE SEQUENCE [LARGE SCALE GENOMIC DNA]</scope>
    <source>
        <strain evidence="2 3">CWH03</strain>
    </source>
</reference>
<gene>
    <name evidence="2" type="ORF">SCWH03_20250</name>
</gene>
<protein>
    <recommendedName>
        <fullName evidence="4">Transposase IS116/IS110/IS902 family protein</fullName>
    </recommendedName>
</protein>